<sequence length="308" mass="34170">MEDIDAIACLHPTGMEGFVSADFAINLPENKQRFVPEKRKHPPLVVAQPLASYSHEDREATQDAETQNSLDYTVSLRISLSQIPKTSLGLVAGWDPRADIVLPHLPGISFHHFSLTFDDAYRFIVRDLGSRTGTCVVYGKQDEGPRSDFQWIIGGDENLKGLDPIIIRVILKLQFQIVVSDYDINSEAFRAKVDTFRAGTADLDDTLGDLGIREPTRLPTGINTPPKTKVLVQRKIGEGGFAVVHHVWNASTGDTYALKMPLGKVQKYHVKAWKNEARLMGRVSHVSLDAISLVVLVLYSDVPSRTTL</sequence>
<organism evidence="1 2">
    <name type="scientific">Nemania bipapillata</name>
    <dbReference type="NCBI Taxonomy" id="110536"/>
    <lineage>
        <taxon>Eukaryota</taxon>
        <taxon>Fungi</taxon>
        <taxon>Dikarya</taxon>
        <taxon>Ascomycota</taxon>
        <taxon>Pezizomycotina</taxon>
        <taxon>Sordariomycetes</taxon>
        <taxon>Xylariomycetidae</taxon>
        <taxon>Xylariales</taxon>
        <taxon>Xylariaceae</taxon>
        <taxon>Nemania</taxon>
    </lineage>
</organism>
<keyword evidence="2" id="KW-1185">Reference proteome</keyword>
<dbReference type="EMBL" id="JAPESX010002392">
    <property type="protein sequence ID" value="KAJ8107996.1"/>
    <property type="molecule type" value="Genomic_DNA"/>
</dbReference>
<comment type="caution">
    <text evidence="1">The sequence shown here is derived from an EMBL/GenBank/DDBJ whole genome shotgun (WGS) entry which is preliminary data.</text>
</comment>
<gene>
    <name evidence="1" type="ORF">ONZ43_g6558</name>
</gene>
<reference evidence="1" key="1">
    <citation type="submission" date="2022-11" db="EMBL/GenBank/DDBJ databases">
        <title>Genome Sequence of Nemania bipapillata.</title>
        <authorList>
            <person name="Buettner E."/>
        </authorList>
    </citation>
    <scope>NUCLEOTIDE SEQUENCE</scope>
    <source>
        <strain evidence="1">CP14</strain>
    </source>
</reference>
<dbReference type="Proteomes" id="UP001153334">
    <property type="component" value="Unassembled WGS sequence"/>
</dbReference>
<proteinExistence type="predicted"/>
<protein>
    <submittedName>
        <fullName evidence="1">Uncharacterized protein</fullName>
    </submittedName>
</protein>
<name>A0ACC2HYG0_9PEZI</name>
<accession>A0ACC2HYG0</accession>
<evidence type="ECO:0000313" key="1">
    <source>
        <dbReference type="EMBL" id="KAJ8107996.1"/>
    </source>
</evidence>
<evidence type="ECO:0000313" key="2">
    <source>
        <dbReference type="Proteomes" id="UP001153334"/>
    </source>
</evidence>